<keyword evidence="2" id="KW-1185">Reference proteome</keyword>
<accession>A0ABM9PED2</accession>
<reference evidence="1 2" key="1">
    <citation type="submission" date="2024-05" db="EMBL/GenBank/DDBJ databases">
        <authorList>
            <person name="Duchaud E."/>
        </authorList>
    </citation>
    <scope>NUCLEOTIDE SEQUENCE [LARGE SCALE GENOMIC DNA]</scope>
    <source>
        <strain evidence="1">Ena-SAMPLE-TAB-13-05-2024-13:56:06:370-140308</strain>
    </source>
</reference>
<evidence type="ECO:0000313" key="1">
    <source>
        <dbReference type="EMBL" id="CAL2103976.1"/>
    </source>
</evidence>
<comment type="caution">
    <text evidence="1">The sequence shown here is derived from an EMBL/GenBank/DDBJ whole genome shotgun (WGS) entry which is preliminary data.</text>
</comment>
<proteinExistence type="predicted"/>
<name>A0ABM9PED2_9FLAO</name>
<dbReference type="EMBL" id="CAXJIO010000014">
    <property type="protein sequence ID" value="CAL2103976.1"/>
    <property type="molecule type" value="Genomic_DNA"/>
</dbReference>
<gene>
    <name evidence="1" type="ORF">T190423A01A_50224</name>
</gene>
<dbReference type="Proteomes" id="UP001497527">
    <property type="component" value="Unassembled WGS sequence"/>
</dbReference>
<protein>
    <submittedName>
        <fullName evidence="1">Uncharacterized protein</fullName>
    </submittedName>
</protein>
<sequence>MILLFMVKILTINTSVVSHENQLHALFIYTHSKFKVLIKLLTLTTT</sequence>
<organism evidence="1 2">
    <name type="scientific">Tenacibaculum polynesiense</name>
    <dbReference type="NCBI Taxonomy" id="3137857"/>
    <lineage>
        <taxon>Bacteria</taxon>
        <taxon>Pseudomonadati</taxon>
        <taxon>Bacteroidota</taxon>
        <taxon>Flavobacteriia</taxon>
        <taxon>Flavobacteriales</taxon>
        <taxon>Flavobacteriaceae</taxon>
        <taxon>Tenacibaculum</taxon>
    </lineage>
</organism>
<evidence type="ECO:0000313" key="2">
    <source>
        <dbReference type="Proteomes" id="UP001497527"/>
    </source>
</evidence>